<organism evidence="1 2">
    <name type="scientific">Nestor notabilis</name>
    <name type="common">Kea</name>
    <dbReference type="NCBI Taxonomy" id="176057"/>
    <lineage>
        <taxon>Eukaryota</taxon>
        <taxon>Metazoa</taxon>
        <taxon>Chordata</taxon>
        <taxon>Craniata</taxon>
        <taxon>Vertebrata</taxon>
        <taxon>Euteleostomi</taxon>
        <taxon>Archelosauria</taxon>
        <taxon>Archosauria</taxon>
        <taxon>Dinosauria</taxon>
        <taxon>Saurischia</taxon>
        <taxon>Theropoda</taxon>
        <taxon>Coelurosauria</taxon>
        <taxon>Aves</taxon>
        <taxon>Neognathae</taxon>
        <taxon>Neoaves</taxon>
        <taxon>Telluraves</taxon>
        <taxon>Australaves</taxon>
        <taxon>Psittaciformes</taxon>
        <taxon>Psittacidae</taxon>
        <taxon>Nestor</taxon>
    </lineage>
</organism>
<evidence type="ECO:0000313" key="1">
    <source>
        <dbReference type="EMBL" id="KFQ50544.1"/>
    </source>
</evidence>
<name>A0A091S553_NESNO</name>
<dbReference type="AlphaFoldDB" id="A0A091S553"/>
<accession>A0A091S553</accession>
<proteinExistence type="predicted"/>
<dbReference type="Proteomes" id="UP000053840">
    <property type="component" value="Unassembled WGS sequence"/>
</dbReference>
<keyword evidence="2" id="KW-1185">Reference proteome</keyword>
<protein>
    <submittedName>
        <fullName evidence="1">Uncharacterized protein</fullName>
    </submittedName>
</protein>
<feature type="non-terminal residue" evidence="1">
    <location>
        <position position="72"/>
    </location>
</feature>
<gene>
    <name evidence="1" type="ORF">N333_04710</name>
</gene>
<sequence length="72" mass="7617">DRTGESGQMSPLASIHDPAATEALAKDLAALVSPTDSTLRFSPADDTCLHISFSEDELLEPELHTALGPTRV</sequence>
<feature type="non-terminal residue" evidence="1">
    <location>
        <position position="1"/>
    </location>
</feature>
<evidence type="ECO:0000313" key="2">
    <source>
        <dbReference type="Proteomes" id="UP000053840"/>
    </source>
</evidence>
<reference evidence="1 2" key="1">
    <citation type="submission" date="2014-04" db="EMBL/GenBank/DDBJ databases">
        <title>Genome evolution of avian class.</title>
        <authorList>
            <person name="Zhang G."/>
            <person name="Li C."/>
        </authorList>
    </citation>
    <scope>NUCLEOTIDE SEQUENCE [LARGE SCALE GENOMIC DNA]</scope>
    <source>
        <strain evidence="1">BGI_N333</strain>
    </source>
</reference>
<dbReference type="EMBL" id="KK940842">
    <property type="protein sequence ID" value="KFQ50544.1"/>
    <property type="molecule type" value="Genomic_DNA"/>
</dbReference>